<accession>A0ACB7XBX1</accession>
<dbReference type="Proteomes" id="UP000828048">
    <property type="component" value="Chromosome 6"/>
</dbReference>
<keyword evidence="2" id="KW-1185">Reference proteome</keyword>
<evidence type="ECO:0000313" key="1">
    <source>
        <dbReference type="EMBL" id="KAH7838119.1"/>
    </source>
</evidence>
<sequence length="775" mass="89491">MSSSLTQSSNDILQLRCSLAVAKQPLNIFLEYKDVFQRDRGEEPLEVVSATNKIKEQVNSIRSILGSMNDGEISVSAYDTAWVALVEDINGNGGPQFPKSLEWISNNQLPDGSWGDSLIFKPSDRLLNTLACVIALKSWNIHSDKTKKGMKFIKENIHKLQDENEENMLTGFEVAFPSLIEIGRKLDIEVPVDDSHLLREIYARRNLKLARIPKDIMHRVPTPLLFSLEGMPDMDWEKLLKFQFPNGSFCTSPSSTAFALMHTKDENCLRYLSRTVERFNGGVPNVYPVDIFERLWAIDKLQRLGISRYFQSEIKESLDYVYRYWTEQGVFSASNSTVHDIDDTSMGFRLLRLHGYQVSADVFQYFKKDGEFFCLAGQSSQGVTPMYNLYRASHVLFREEKILEDAKKFSSKFLRVKQASNKLLDKWIISKDLPGEVGYALDVPWYASLPRVETRFYLDQYGGSDDVWIGKTLYRLHNVNNNKYLELAKLDYKNCQELHLREWFTIQKWYKECNIEQFGMNGKDLLFSYYLATATIFEPERAKERLAWAQSKILMEVIVSSFENEGTCNEQRSAFLREFRKYGGDYVTNNWDGKITRGQGCGLVAVLLETLNRLLSANMVRDKEIRNHLHHAWEMWIMTWQEDGDTHKEEAELLVSTINLFANVEAPKKLSQLSHPQYKHLSNITNRVCCQLLQFQHQQPSCNQIHDQDKCNTTPQIESGMQELVQLVVCASSDDIDYDIKQTFLTVAKSYYYTAHFTPATIDFHIAKVLYDRAL</sequence>
<protein>
    <submittedName>
        <fullName evidence="1">Uncharacterized protein</fullName>
    </submittedName>
</protein>
<comment type="caution">
    <text evidence="1">The sequence shown here is derived from an EMBL/GenBank/DDBJ whole genome shotgun (WGS) entry which is preliminary data.</text>
</comment>
<name>A0ACB7XBX1_9ERIC</name>
<evidence type="ECO:0000313" key="2">
    <source>
        <dbReference type="Proteomes" id="UP000828048"/>
    </source>
</evidence>
<gene>
    <name evidence="1" type="ORF">Vadar_022337</name>
</gene>
<dbReference type="EMBL" id="CM037156">
    <property type="protein sequence ID" value="KAH7838119.1"/>
    <property type="molecule type" value="Genomic_DNA"/>
</dbReference>
<organism evidence="1 2">
    <name type="scientific">Vaccinium darrowii</name>
    <dbReference type="NCBI Taxonomy" id="229202"/>
    <lineage>
        <taxon>Eukaryota</taxon>
        <taxon>Viridiplantae</taxon>
        <taxon>Streptophyta</taxon>
        <taxon>Embryophyta</taxon>
        <taxon>Tracheophyta</taxon>
        <taxon>Spermatophyta</taxon>
        <taxon>Magnoliopsida</taxon>
        <taxon>eudicotyledons</taxon>
        <taxon>Gunneridae</taxon>
        <taxon>Pentapetalae</taxon>
        <taxon>asterids</taxon>
        <taxon>Ericales</taxon>
        <taxon>Ericaceae</taxon>
        <taxon>Vaccinioideae</taxon>
        <taxon>Vaccinieae</taxon>
        <taxon>Vaccinium</taxon>
    </lineage>
</organism>
<reference evidence="1 2" key="1">
    <citation type="journal article" date="2021" name="Hortic Res">
        <title>High-quality reference genome and annotation aids understanding of berry development for evergreen blueberry (Vaccinium darrowii).</title>
        <authorList>
            <person name="Yu J."/>
            <person name="Hulse-Kemp A.M."/>
            <person name="Babiker E."/>
            <person name="Staton M."/>
        </authorList>
    </citation>
    <scope>NUCLEOTIDE SEQUENCE [LARGE SCALE GENOMIC DNA]</scope>
    <source>
        <strain evidence="2">cv. NJ 8807/NJ 8810</strain>
        <tissue evidence="1">Young leaf</tissue>
    </source>
</reference>
<proteinExistence type="predicted"/>